<dbReference type="InterPro" id="IPR025745">
    <property type="entry name" value="Mrr-like_N_dom"/>
</dbReference>
<feature type="domain" description="Restriction system protein Mrr-like N-terminal" evidence="1">
    <location>
        <begin position="6"/>
        <end position="87"/>
    </location>
</feature>
<protein>
    <recommendedName>
        <fullName evidence="1">Restriction system protein Mrr-like N-terminal domain-containing protein</fullName>
    </recommendedName>
</protein>
<accession>A0ABQ1GGD2</accession>
<evidence type="ECO:0000313" key="2">
    <source>
        <dbReference type="EMBL" id="GGA43326.1"/>
    </source>
</evidence>
<dbReference type="Proteomes" id="UP000617979">
    <property type="component" value="Unassembled WGS sequence"/>
</dbReference>
<gene>
    <name evidence="2" type="ORF">GCM10007416_15480</name>
</gene>
<keyword evidence="3" id="KW-1185">Reference proteome</keyword>
<dbReference type="Pfam" id="PF14338">
    <property type="entry name" value="Mrr_N"/>
    <property type="match status" value="1"/>
</dbReference>
<dbReference type="RefSeq" id="WP_308420290.1">
    <property type="nucleotide sequence ID" value="NZ_BMEX01000004.1"/>
</dbReference>
<dbReference type="EMBL" id="BMEX01000004">
    <property type="protein sequence ID" value="GGA43326.1"/>
    <property type="molecule type" value="Genomic_DNA"/>
</dbReference>
<proteinExistence type="predicted"/>
<evidence type="ECO:0000259" key="1">
    <source>
        <dbReference type="Pfam" id="PF14338"/>
    </source>
</evidence>
<sequence length="97" mass="10815">MSVPDYQSLMLPFLKILADGQVHSLGEIKDCLAKALKLTEEELKGLLPSGRQRTFDNRVGWARTYMKKALLLENTERAKYRITPPGTGSLGDGTSYD</sequence>
<evidence type="ECO:0000313" key="3">
    <source>
        <dbReference type="Proteomes" id="UP000617979"/>
    </source>
</evidence>
<name>A0ABQ1GGD2_9BACL</name>
<organism evidence="2 3">
    <name type="scientific">Kroppenstedtia guangzhouensis</name>
    <dbReference type="NCBI Taxonomy" id="1274356"/>
    <lineage>
        <taxon>Bacteria</taxon>
        <taxon>Bacillati</taxon>
        <taxon>Bacillota</taxon>
        <taxon>Bacilli</taxon>
        <taxon>Bacillales</taxon>
        <taxon>Thermoactinomycetaceae</taxon>
        <taxon>Kroppenstedtia</taxon>
    </lineage>
</organism>
<reference evidence="3" key="1">
    <citation type="journal article" date="2019" name="Int. J. Syst. Evol. Microbiol.">
        <title>The Global Catalogue of Microorganisms (GCM) 10K type strain sequencing project: providing services to taxonomists for standard genome sequencing and annotation.</title>
        <authorList>
            <consortium name="The Broad Institute Genomics Platform"/>
            <consortium name="The Broad Institute Genome Sequencing Center for Infectious Disease"/>
            <person name="Wu L."/>
            <person name="Ma J."/>
        </authorList>
    </citation>
    <scope>NUCLEOTIDE SEQUENCE [LARGE SCALE GENOMIC DNA]</scope>
    <source>
        <strain evidence="3">CGMCC 1.12404</strain>
    </source>
</reference>
<comment type="caution">
    <text evidence="2">The sequence shown here is derived from an EMBL/GenBank/DDBJ whole genome shotgun (WGS) entry which is preliminary data.</text>
</comment>